<dbReference type="Proteomes" id="UP000265520">
    <property type="component" value="Unassembled WGS sequence"/>
</dbReference>
<sequence>MDLDKKQHENRIKSSSPASKERQKVGMSRFLRFSSSLKRPWIDFNQKVPVLLAQCSLKRPWSDCNQKVPVLLAHVSLQLPSSN</sequence>
<feature type="compositionally biased region" description="Basic and acidic residues" evidence="1">
    <location>
        <begin position="1"/>
        <end position="12"/>
    </location>
</feature>
<feature type="region of interest" description="Disordered" evidence="1">
    <location>
        <begin position="1"/>
        <end position="25"/>
    </location>
</feature>
<proteinExistence type="predicted"/>
<protein>
    <submittedName>
        <fullName evidence="2">Uncharacterized protein</fullName>
    </submittedName>
</protein>
<dbReference type="EMBL" id="LXQA010071661">
    <property type="protein sequence ID" value="MCI09187.1"/>
    <property type="molecule type" value="Genomic_DNA"/>
</dbReference>
<evidence type="ECO:0000313" key="2">
    <source>
        <dbReference type="EMBL" id="MCI09187.1"/>
    </source>
</evidence>
<accession>A0A392PC45</accession>
<keyword evidence="3" id="KW-1185">Reference proteome</keyword>
<name>A0A392PC45_9FABA</name>
<reference evidence="2 3" key="1">
    <citation type="journal article" date="2018" name="Front. Plant Sci.">
        <title>Red Clover (Trifolium pratense) and Zigzag Clover (T. medium) - A Picture of Genomic Similarities and Differences.</title>
        <authorList>
            <person name="Dluhosova J."/>
            <person name="Istvanek J."/>
            <person name="Nedelnik J."/>
            <person name="Repkova J."/>
        </authorList>
    </citation>
    <scope>NUCLEOTIDE SEQUENCE [LARGE SCALE GENOMIC DNA]</scope>
    <source>
        <strain evidence="3">cv. 10/8</strain>
        <tissue evidence="2">Leaf</tissue>
    </source>
</reference>
<comment type="caution">
    <text evidence="2">The sequence shown here is derived from an EMBL/GenBank/DDBJ whole genome shotgun (WGS) entry which is preliminary data.</text>
</comment>
<dbReference type="AlphaFoldDB" id="A0A392PC45"/>
<evidence type="ECO:0000256" key="1">
    <source>
        <dbReference type="SAM" id="MobiDB-lite"/>
    </source>
</evidence>
<evidence type="ECO:0000313" key="3">
    <source>
        <dbReference type="Proteomes" id="UP000265520"/>
    </source>
</evidence>
<organism evidence="2 3">
    <name type="scientific">Trifolium medium</name>
    <dbReference type="NCBI Taxonomy" id="97028"/>
    <lineage>
        <taxon>Eukaryota</taxon>
        <taxon>Viridiplantae</taxon>
        <taxon>Streptophyta</taxon>
        <taxon>Embryophyta</taxon>
        <taxon>Tracheophyta</taxon>
        <taxon>Spermatophyta</taxon>
        <taxon>Magnoliopsida</taxon>
        <taxon>eudicotyledons</taxon>
        <taxon>Gunneridae</taxon>
        <taxon>Pentapetalae</taxon>
        <taxon>rosids</taxon>
        <taxon>fabids</taxon>
        <taxon>Fabales</taxon>
        <taxon>Fabaceae</taxon>
        <taxon>Papilionoideae</taxon>
        <taxon>50 kb inversion clade</taxon>
        <taxon>NPAAA clade</taxon>
        <taxon>Hologalegina</taxon>
        <taxon>IRL clade</taxon>
        <taxon>Trifolieae</taxon>
        <taxon>Trifolium</taxon>
    </lineage>
</organism>